<dbReference type="EMBL" id="JAPMOS010000241">
    <property type="protein sequence ID" value="KAJ4453591.1"/>
    <property type="molecule type" value="Genomic_DNA"/>
</dbReference>
<gene>
    <name evidence="1" type="ORF">PAPYR_11915</name>
</gene>
<protein>
    <submittedName>
        <fullName evidence="1">Uncharacterized protein</fullName>
    </submittedName>
</protein>
<sequence>MHGTDHKRHGDSSPQKHLFTFLAACPSHLARNAPAKFVQCGSAPQIPGATVVGTLTPDKFAFVSQHFWTSQPRRHGPALTVKATSLHSAAIARPRVGGST</sequence>
<evidence type="ECO:0000313" key="2">
    <source>
        <dbReference type="Proteomes" id="UP001141327"/>
    </source>
</evidence>
<name>A0ABQ8U594_9EUKA</name>
<keyword evidence="2" id="KW-1185">Reference proteome</keyword>
<dbReference type="Proteomes" id="UP001141327">
    <property type="component" value="Unassembled WGS sequence"/>
</dbReference>
<comment type="caution">
    <text evidence="1">The sequence shown here is derived from an EMBL/GenBank/DDBJ whole genome shotgun (WGS) entry which is preliminary data.</text>
</comment>
<reference evidence="1" key="1">
    <citation type="journal article" date="2022" name="bioRxiv">
        <title>Genomics of Preaxostyla Flagellates Illuminates Evolutionary Transitions and the Path Towards Mitochondrial Loss.</title>
        <authorList>
            <person name="Novak L.V.F."/>
            <person name="Treitli S.C."/>
            <person name="Pyrih J."/>
            <person name="Halakuc P."/>
            <person name="Pipaliya S.V."/>
            <person name="Vacek V."/>
            <person name="Brzon O."/>
            <person name="Soukal P."/>
            <person name="Eme L."/>
            <person name="Dacks J.B."/>
            <person name="Karnkowska A."/>
            <person name="Elias M."/>
            <person name="Hampl V."/>
        </authorList>
    </citation>
    <scope>NUCLEOTIDE SEQUENCE</scope>
    <source>
        <strain evidence="1">RCP-MX</strain>
    </source>
</reference>
<evidence type="ECO:0000313" key="1">
    <source>
        <dbReference type="EMBL" id="KAJ4453591.1"/>
    </source>
</evidence>
<proteinExistence type="predicted"/>
<organism evidence="1 2">
    <name type="scientific">Paratrimastix pyriformis</name>
    <dbReference type="NCBI Taxonomy" id="342808"/>
    <lineage>
        <taxon>Eukaryota</taxon>
        <taxon>Metamonada</taxon>
        <taxon>Preaxostyla</taxon>
        <taxon>Paratrimastigidae</taxon>
        <taxon>Paratrimastix</taxon>
    </lineage>
</organism>
<accession>A0ABQ8U594</accession>